<proteinExistence type="predicted"/>
<evidence type="ECO:0000259" key="8">
    <source>
        <dbReference type="PROSITE" id="PS51332"/>
    </source>
</evidence>
<dbReference type="Pfam" id="PF04055">
    <property type="entry name" value="Radical_SAM"/>
    <property type="match status" value="1"/>
</dbReference>
<evidence type="ECO:0000256" key="2">
    <source>
        <dbReference type="ARBA" id="ARBA00022603"/>
    </source>
</evidence>
<dbReference type="GO" id="GO:0031419">
    <property type="term" value="F:cobalamin binding"/>
    <property type="evidence" value="ECO:0007669"/>
    <property type="project" value="InterPro"/>
</dbReference>
<dbReference type="SUPFAM" id="SSF102114">
    <property type="entry name" value="Radical SAM enzymes"/>
    <property type="match status" value="1"/>
</dbReference>
<dbReference type="InterPro" id="IPR007197">
    <property type="entry name" value="rSAM"/>
</dbReference>
<dbReference type="InterPro" id="IPR006638">
    <property type="entry name" value="Elp3/MiaA/NifB-like_rSAM"/>
</dbReference>
<dbReference type="InterPro" id="IPR034466">
    <property type="entry name" value="Methyltransferase_Class_B"/>
</dbReference>
<dbReference type="InterPro" id="IPR023404">
    <property type="entry name" value="rSAM_horseshoe"/>
</dbReference>
<dbReference type="GO" id="GO:0003824">
    <property type="term" value="F:catalytic activity"/>
    <property type="evidence" value="ECO:0007669"/>
    <property type="project" value="InterPro"/>
</dbReference>
<dbReference type="eggNOG" id="COG1032">
    <property type="taxonomic scope" value="Bacteria"/>
</dbReference>
<dbReference type="EMBL" id="CP001108">
    <property type="protein sequence ID" value="ACF47120.1"/>
    <property type="molecule type" value="Genomic_DNA"/>
</dbReference>
<dbReference type="GO" id="GO:0046872">
    <property type="term" value="F:metal ion binding"/>
    <property type="evidence" value="ECO:0007669"/>
    <property type="project" value="UniProtKB-KW"/>
</dbReference>
<comment type="cofactor">
    <cofactor evidence="1">
        <name>[4Fe-4S] cluster</name>
        <dbReference type="ChEBI" id="CHEBI:49883"/>
    </cofactor>
</comment>
<evidence type="ECO:0000313" key="10">
    <source>
        <dbReference type="EMBL" id="ACF47120.1"/>
    </source>
</evidence>
<dbReference type="SFLD" id="SFLDS00029">
    <property type="entry name" value="Radical_SAM"/>
    <property type="match status" value="1"/>
</dbReference>
<keyword evidence="5" id="KW-0479">Metal-binding</keyword>
<keyword evidence="7" id="KW-0411">Iron-sulfur</keyword>
<dbReference type="InterPro" id="IPR051198">
    <property type="entry name" value="BchE-like"/>
</dbReference>
<dbReference type="KEGG" id="paa:Paes_2116"/>
<keyword evidence="3" id="KW-0808">Transferase</keyword>
<dbReference type="SMART" id="SM00729">
    <property type="entry name" value="Elp3"/>
    <property type="match status" value="1"/>
</dbReference>
<evidence type="ECO:0000259" key="9">
    <source>
        <dbReference type="PROSITE" id="PS51918"/>
    </source>
</evidence>
<dbReference type="PROSITE" id="PS51332">
    <property type="entry name" value="B12_BINDING"/>
    <property type="match status" value="1"/>
</dbReference>
<name>B4S5S3_PROA2</name>
<evidence type="ECO:0000256" key="1">
    <source>
        <dbReference type="ARBA" id="ARBA00001966"/>
    </source>
</evidence>
<keyword evidence="4" id="KW-0949">S-adenosyl-L-methionine</keyword>
<feature type="domain" description="B12-binding" evidence="8">
    <location>
        <begin position="4"/>
        <end position="159"/>
    </location>
</feature>
<dbReference type="AlphaFoldDB" id="B4S5S3"/>
<evidence type="ECO:0000256" key="3">
    <source>
        <dbReference type="ARBA" id="ARBA00022679"/>
    </source>
</evidence>
<gene>
    <name evidence="10" type="ordered locus">Paes_2116</name>
</gene>
<dbReference type="Proteomes" id="UP000002725">
    <property type="component" value="Chromosome"/>
</dbReference>
<dbReference type="SFLD" id="SFLDG01082">
    <property type="entry name" value="B12-binding_domain_containing"/>
    <property type="match status" value="1"/>
</dbReference>
<evidence type="ECO:0000256" key="6">
    <source>
        <dbReference type="ARBA" id="ARBA00023004"/>
    </source>
</evidence>
<dbReference type="RefSeq" id="WP_012506652.1">
    <property type="nucleotide sequence ID" value="NC_011059.1"/>
</dbReference>
<dbReference type="HOGENOM" id="CLU_021572_5_1_10"/>
<dbReference type="InterPro" id="IPR058240">
    <property type="entry name" value="rSAM_sf"/>
</dbReference>
<dbReference type="PANTHER" id="PTHR43409:SF7">
    <property type="entry name" value="BLL1977 PROTEIN"/>
    <property type="match status" value="1"/>
</dbReference>
<keyword evidence="6" id="KW-0408">Iron</keyword>
<keyword evidence="11" id="KW-1185">Reference proteome</keyword>
<feature type="domain" description="Radical SAM core" evidence="9">
    <location>
        <begin position="183"/>
        <end position="397"/>
    </location>
</feature>
<dbReference type="SFLD" id="SFLDG01123">
    <property type="entry name" value="methyltransferase_(Class_B)"/>
    <property type="match status" value="1"/>
</dbReference>
<reference evidence="10" key="1">
    <citation type="submission" date="2008-06" db="EMBL/GenBank/DDBJ databases">
        <title>Complete sequence of chromosome of Prosthecochloris aestuarii DSM 271.</title>
        <authorList>
            <consortium name="US DOE Joint Genome Institute"/>
            <person name="Lucas S."/>
            <person name="Copeland A."/>
            <person name="Lapidus A."/>
            <person name="Glavina del Rio T."/>
            <person name="Dalin E."/>
            <person name="Tice H."/>
            <person name="Bruce D."/>
            <person name="Goodwin L."/>
            <person name="Pitluck S."/>
            <person name="Schmutz J."/>
            <person name="Larimer F."/>
            <person name="Land M."/>
            <person name="Hauser L."/>
            <person name="Kyrpides N."/>
            <person name="Anderson I."/>
            <person name="Liu Z."/>
            <person name="Li T."/>
            <person name="Zhao F."/>
            <person name="Overmann J."/>
            <person name="Bryant D.A."/>
            <person name="Richardson P."/>
        </authorList>
    </citation>
    <scope>NUCLEOTIDE SEQUENCE [LARGE SCALE GENOMIC DNA]</scope>
    <source>
        <strain evidence="10">DSM 271</strain>
    </source>
</reference>
<dbReference type="PROSITE" id="PS51918">
    <property type="entry name" value="RADICAL_SAM"/>
    <property type="match status" value="1"/>
</dbReference>
<keyword evidence="2" id="KW-0489">Methyltransferase</keyword>
<dbReference type="GO" id="GO:0005829">
    <property type="term" value="C:cytosol"/>
    <property type="evidence" value="ECO:0007669"/>
    <property type="project" value="TreeGrafter"/>
</dbReference>
<dbReference type="PANTHER" id="PTHR43409">
    <property type="entry name" value="ANAEROBIC MAGNESIUM-PROTOPORPHYRIN IX MONOMETHYL ESTER CYCLASE-RELATED"/>
    <property type="match status" value="1"/>
</dbReference>
<evidence type="ECO:0000256" key="4">
    <source>
        <dbReference type="ARBA" id="ARBA00022691"/>
    </source>
</evidence>
<organism evidence="10 11">
    <name type="scientific">Prosthecochloris aestuarii (strain DSM 271 / SK 413)</name>
    <dbReference type="NCBI Taxonomy" id="290512"/>
    <lineage>
        <taxon>Bacteria</taxon>
        <taxon>Pseudomonadati</taxon>
        <taxon>Chlorobiota</taxon>
        <taxon>Chlorobiia</taxon>
        <taxon>Chlorobiales</taxon>
        <taxon>Chlorobiaceae</taxon>
        <taxon>Prosthecochloris</taxon>
    </lineage>
</organism>
<sequence>MNNQKKVLLVFLASNSGVDGARSIHEQAGKQGPAAWFERSVRNIIKKSQFAIPSLALMILASVDVEGVHQQICDLRFEELPLDKAWDLIAISVQTGTAAQAFSLSDMLREKGFRVALGGAHVTMFPDNCRAHADVLVLGEADEIWPDVLEDLKNDQLQQRYESERFPDLFRSRPVQSTVLQKNRYFTTNIIQTGRGCPFNCDFCNVHILNGNKHRRRRVADIVEEVRRFKSHDNRIFFFVDDSINASPEYAEELFRQLIPLNITWFGQATTMLGAQPGLLKTFARSGCVALLVGIESVEPASRKAHQKNQNRAAELVQNIKNIRDAGISLYGSFIYGLDGDTLDTPAAIIDFSRQTGLDVPGINILRPNPGTRVFERLRAEGRLLFNPDDISTYRYTFGQEMLYQPKNISMPDFIESYSRLTKELFTIRRSLQRGLNAPNAKAAVTFFNLFYTHLYTLSRNDLQQQLPGGNKDRP</sequence>
<dbReference type="CDD" id="cd01335">
    <property type="entry name" value="Radical_SAM"/>
    <property type="match status" value="1"/>
</dbReference>
<accession>B4S5S3</accession>
<dbReference type="InterPro" id="IPR006158">
    <property type="entry name" value="Cobalamin-bd"/>
</dbReference>
<dbReference type="Gene3D" id="3.40.50.280">
    <property type="entry name" value="Cobalamin-binding domain"/>
    <property type="match status" value="1"/>
</dbReference>
<evidence type="ECO:0000256" key="7">
    <source>
        <dbReference type="ARBA" id="ARBA00023014"/>
    </source>
</evidence>
<dbReference type="GO" id="GO:0051539">
    <property type="term" value="F:4 iron, 4 sulfur cluster binding"/>
    <property type="evidence" value="ECO:0007669"/>
    <property type="project" value="UniProtKB-KW"/>
</dbReference>
<dbReference type="Gene3D" id="3.80.30.20">
    <property type="entry name" value="tm_1862 like domain"/>
    <property type="match status" value="1"/>
</dbReference>
<evidence type="ECO:0000256" key="5">
    <source>
        <dbReference type="ARBA" id="ARBA00022723"/>
    </source>
</evidence>
<dbReference type="STRING" id="290512.Paes_2116"/>
<evidence type="ECO:0000313" key="11">
    <source>
        <dbReference type="Proteomes" id="UP000002725"/>
    </source>
</evidence>
<protein>
    <submittedName>
        <fullName evidence="10">Radical SAM domain protein</fullName>
    </submittedName>
</protein>